<evidence type="ECO:0000313" key="1">
    <source>
        <dbReference type="EMBL" id="CAH2109190.1"/>
    </source>
</evidence>
<dbReference type="Proteomes" id="UP001153954">
    <property type="component" value="Unassembled WGS sequence"/>
</dbReference>
<comment type="caution">
    <text evidence="1">The sequence shown here is derived from an EMBL/GenBank/DDBJ whole genome shotgun (WGS) entry which is preliminary data.</text>
</comment>
<gene>
    <name evidence="1" type="ORF">EEDITHA_LOCUS23051</name>
</gene>
<reference evidence="1" key="1">
    <citation type="submission" date="2022-03" db="EMBL/GenBank/DDBJ databases">
        <authorList>
            <person name="Tunstrom K."/>
        </authorList>
    </citation>
    <scope>NUCLEOTIDE SEQUENCE</scope>
</reference>
<dbReference type="EMBL" id="CAKOGL010000064">
    <property type="protein sequence ID" value="CAH2109190.1"/>
    <property type="molecule type" value="Genomic_DNA"/>
</dbReference>
<organism evidence="1 2">
    <name type="scientific">Euphydryas editha</name>
    <name type="common">Edith's checkerspot</name>
    <dbReference type="NCBI Taxonomy" id="104508"/>
    <lineage>
        <taxon>Eukaryota</taxon>
        <taxon>Metazoa</taxon>
        <taxon>Ecdysozoa</taxon>
        <taxon>Arthropoda</taxon>
        <taxon>Hexapoda</taxon>
        <taxon>Insecta</taxon>
        <taxon>Pterygota</taxon>
        <taxon>Neoptera</taxon>
        <taxon>Endopterygota</taxon>
        <taxon>Lepidoptera</taxon>
        <taxon>Glossata</taxon>
        <taxon>Ditrysia</taxon>
        <taxon>Papilionoidea</taxon>
        <taxon>Nymphalidae</taxon>
        <taxon>Nymphalinae</taxon>
        <taxon>Euphydryas</taxon>
    </lineage>
</organism>
<accession>A0AAU9VFM0</accession>
<protein>
    <submittedName>
        <fullName evidence="1">Uncharacterized protein</fullName>
    </submittedName>
</protein>
<keyword evidence="2" id="KW-1185">Reference proteome</keyword>
<sequence>MHKRERETAIMNNDCFIIAIYLDPRVNSILTDEQLEKACDHLVQTYERAVILFSTSNVNSTAPEESEVPDEELSSSRSTVTELNTFLQAQFRL</sequence>
<evidence type="ECO:0000313" key="2">
    <source>
        <dbReference type="Proteomes" id="UP001153954"/>
    </source>
</evidence>
<proteinExistence type="predicted"/>
<dbReference type="AlphaFoldDB" id="A0AAU9VFM0"/>
<name>A0AAU9VFM0_EUPED</name>